<dbReference type="CDD" id="cd06664">
    <property type="entry name" value="IscU_like"/>
    <property type="match status" value="1"/>
</dbReference>
<evidence type="ECO:0000313" key="2">
    <source>
        <dbReference type="EMBL" id="MCL6229588.1"/>
    </source>
</evidence>
<feature type="domain" description="NIF system FeS cluster assembly NifU N-terminal" evidence="1">
    <location>
        <begin position="6"/>
        <end position="121"/>
    </location>
</feature>
<dbReference type="Proteomes" id="UP001523003">
    <property type="component" value="Unassembled WGS sequence"/>
</dbReference>
<dbReference type="SUPFAM" id="SSF82649">
    <property type="entry name" value="SufE/NifU"/>
    <property type="match status" value="1"/>
</dbReference>
<evidence type="ECO:0000313" key="3">
    <source>
        <dbReference type="Proteomes" id="UP001523003"/>
    </source>
</evidence>
<accession>A0ABT0P7Z1</accession>
<dbReference type="InterPro" id="IPR002871">
    <property type="entry name" value="NIF_FeS_clus_asmbl_NifU_N"/>
</dbReference>
<protein>
    <submittedName>
        <fullName evidence="2">Iron-sulfur cluster assembly scaffold protein</fullName>
    </submittedName>
</protein>
<dbReference type="Gene3D" id="3.90.1010.10">
    <property type="match status" value="1"/>
</dbReference>
<name>A0ABT0P7Z1_9HYPH</name>
<proteinExistence type="predicted"/>
<sequence length="145" mass="16006">MIDNIYSNTILEHAAHISKIGRLNNPDATSKKCARFCGSTVTVDLKIENSTIIDFAHEICACVLGQASSSILAYHIIGQKTQDLKILHKIIQHMLTKNGPPPSAPFEAFACLKPIKDYQTRHASVMLTFDAVIDCIKQIEEKING</sequence>
<organism evidence="2 3">
    <name type="scientific">Bartonella bilalgolemii</name>
    <dbReference type="NCBI Taxonomy" id="2942911"/>
    <lineage>
        <taxon>Bacteria</taxon>
        <taxon>Pseudomonadati</taxon>
        <taxon>Pseudomonadota</taxon>
        <taxon>Alphaproteobacteria</taxon>
        <taxon>Hyphomicrobiales</taxon>
        <taxon>Bartonellaceae</taxon>
        <taxon>Bartonella</taxon>
    </lineage>
</organism>
<dbReference type="RefSeq" id="WP_249676082.1">
    <property type="nucleotide sequence ID" value="NZ_JAMCOF010000004.1"/>
</dbReference>
<reference evidence="2 3" key="1">
    <citation type="submission" date="2022-05" db="EMBL/GenBank/DDBJ databases">
        <title>Description of the Bartonella bilalgolemii sp. nov. Isolated from Apodemus uralensis (Pallas 1811).</title>
        <authorList>
            <person name="Zgheib R."/>
            <person name="Celebi B."/>
        </authorList>
    </citation>
    <scope>NUCLEOTIDE SEQUENCE [LARGE SCALE GENOMIC DNA]</scope>
    <source>
        <strain evidence="2 3">G70</strain>
    </source>
</reference>
<comment type="caution">
    <text evidence="2">The sequence shown here is derived from an EMBL/GenBank/DDBJ whole genome shotgun (WGS) entry which is preliminary data.</text>
</comment>
<gene>
    <name evidence="2" type="ORF">M4Z11_03030</name>
</gene>
<evidence type="ECO:0000259" key="1">
    <source>
        <dbReference type="Pfam" id="PF01592"/>
    </source>
</evidence>
<keyword evidence="3" id="KW-1185">Reference proteome</keyword>
<dbReference type="Pfam" id="PF01592">
    <property type="entry name" value="NifU_N"/>
    <property type="match status" value="1"/>
</dbReference>
<dbReference type="EMBL" id="JAMCOF010000004">
    <property type="protein sequence ID" value="MCL6229588.1"/>
    <property type="molecule type" value="Genomic_DNA"/>
</dbReference>